<dbReference type="GO" id="GO:0006614">
    <property type="term" value="P:SRP-dependent cotranslational protein targeting to membrane"/>
    <property type="evidence" value="ECO:0007669"/>
    <property type="project" value="InterPro"/>
</dbReference>
<dbReference type="InterPro" id="IPR004125">
    <property type="entry name" value="Signal_recog_particle_SRP54_M"/>
</dbReference>
<evidence type="ECO:0000256" key="5">
    <source>
        <dbReference type="ARBA" id="ARBA00023134"/>
    </source>
</evidence>
<dbReference type="GO" id="GO:0003924">
    <property type="term" value="F:GTPase activity"/>
    <property type="evidence" value="ECO:0007669"/>
    <property type="project" value="UniProtKB-UniRule"/>
</dbReference>
<evidence type="ECO:0000256" key="9">
    <source>
        <dbReference type="HAMAP-Rule" id="MF_00306"/>
    </source>
</evidence>
<dbReference type="SUPFAM" id="SSF52540">
    <property type="entry name" value="P-loop containing nucleoside triphosphate hydrolases"/>
    <property type="match status" value="1"/>
</dbReference>
<dbReference type="EC" id="3.6.5.4" evidence="9"/>
<dbReference type="HAMAP" id="MF_00306">
    <property type="entry name" value="SRP54"/>
    <property type="match status" value="1"/>
</dbReference>
<feature type="binding site" evidence="9">
    <location>
        <begin position="109"/>
        <end position="116"/>
    </location>
    <ligand>
        <name>GTP</name>
        <dbReference type="ChEBI" id="CHEBI:37565"/>
    </ligand>
</feature>
<evidence type="ECO:0000256" key="3">
    <source>
        <dbReference type="ARBA" id="ARBA00022801"/>
    </source>
</evidence>
<comment type="similarity">
    <text evidence="1 9">Belongs to the GTP-binding SRP family. SRP54 subfamily.</text>
</comment>
<reference evidence="12" key="1">
    <citation type="submission" date="2023-07" db="EMBL/GenBank/DDBJ databases">
        <title>Between Cages and Wild: Unraveling the Impact of Captivity on Animal Microbiomes and Antimicrobial Resistance.</title>
        <authorList>
            <person name="Schmartz G.P."/>
            <person name="Rehner J."/>
            <person name="Schuff M.J."/>
            <person name="Becker S.L."/>
            <person name="Kravczyk M."/>
            <person name="Gurevich A."/>
            <person name="Francke R."/>
            <person name="Mueller R."/>
            <person name="Keller V."/>
            <person name="Keller A."/>
        </authorList>
    </citation>
    <scope>NUCLEOTIDE SEQUENCE</scope>
    <source>
        <strain evidence="12">S39M_St_73</strain>
    </source>
</reference>
<dbReference type="EMBL" id="JAUNQW010000002">
    <property type="protein sequence ID" value="MDO5456879.1"/>
    <property type="molecule type" value="Genomic_DNA"/>
</dbReference>
<sequence>MAFEGLTGRLQDAFSVLRKKGKITEADIDEVMREVRLALLEADVNFKIVKEFVKNVRDKAKGEEVIGSLTGGQQVVKIVNDELTELMGGELQELNFSETNEPTIFMMTGLQGSGKTTTAGKLANYLRKHKKKKPLLVAGDIYRPAAIDQLKTVGSQLDIPVFEMGDQVSPVEIAEKGLETAKENNHDLVIIDTAGRLHVDEELMDELAAIKTSVRPDEIFLVVDSMTGQDAVNVASSFDELLDITSVILTKLDGDTRGGAALSISSATHKPIKFVGTGEKLSDLEPFHPDRMANRILGMGDILTLIERAEEEVSEEEALALAEKMREQTYDFNDFLDQMKQVQKLGPMQDIIKMIPGLNSIPGLDDLDLDDGQMDWTKAIIYSMTEEERTNPNIISQSRRRRIAAGSGRSLNEVNGMIKQFNESKKMMGSMTGGKGSGKMDSMMEKMSNMPGGKGKGKKMPGLGDLGGLGDLFGGDQVPTKNQGNKRKRKKKKKIIRRKK</sequence>
<dbReference type="Pfam" id="PF02978">
    <property type="entry name" value="SRP_SPB"/>
    <property type="match status" value="1"/>
</dbReference>
<comment type="subcellular location">
    <subcellularLocation>
        <location evidence="9">Cytoplasm</location>
    </subcellularLocation>
    <text evidence="9">The SRP-RNC complex is targeted to the cytoplasmic membrane.</text>
</comment>
<organism evidence="12 13">
    <name type="scientific">Atopococcus tabaci</name>
    <dbReference type="NCBI Taxonomy" id="269774"/>
    <lineage>
        <taxon>Bacteria</taxon>
        <taxon>Bacillati</taxon>
        <taxon>Bacillota</taxon>
        <taxon>Bacilli</taxon>
        <taxon>Lactobacillales</taxon>
        <taxon>Carnobacteriaceae</taxon>
        <taxon>Atopococcus</taxon>
    </lineage>
</organism>
<name>A0AA43RLS6_9LACT</name>
<dbReference type="InterPro" id="IPR003593">
    <property type="entry name" value="AAA+_ATPase"/>
</dbReference>
<evidence type="ECO:0000256" key="2">
    <source>
        <dbReference type="ARBA" id="ARBA00022741"/>
    </source>
</evidence>
<dbReference type="InterPro" id="IPR036891">
    <property type="entry name" value="Signal_recog_part_SRP54_M_sf"/>
</dbReference>
<comment type="subunit">
    <text evidence="9">Part of the signal recognition particle protein translocation system, which is composed of SRP and FtsY.</text>
</comment>
<dbReference type="Pfam" id="PF00448">
    <property type="entry name" value="SRP54"/>
    <property type="match status" value="1"/>
</dbReference>
<keyword evidence="13" id="KW-1185">Reference proteome</keyword>
<comment type="catalytic activity">
    <reaction evidence="8 9">
        <text>GTP + H2O = GDP + phosphate + H(+)</text>
        <dbReference type="Rhea" id="RHEA:19669"/>
        <dbReference type="ChEBI" id="CHEBI:15377"/>
        <dbReference type="ChEBI" id="CHEBI:15378"/>
        <dbReference type="ChEBI" id="CHEBI:37565"/>
        <dbReference type="ChEBI" id="CHEBI:43474"/>
        <dbReference type="ChEBI" id="CHEBI:58189"/>
        <dbReference type="EC" id="3.6.5.4"/>
    </reaction>
</comment>
<comment type="caution">
    <text evidence="12">The sequence shown here is derived from an EMBL/GenBank/DDBJ whole genome shotgun (WGS) entry which is preliminary data.</text>
</comment>
<dbReference type="InterPro" id="IPR042101">
    <property type="entry name" value="SRP54_N_sf"/>
</dbReference>
<dbReference type="PROSITE" id="PS00300">
    <property type="entry name" value="SRP54"/>
    <property type="match status" value="1"/>
</dbReference>
<dbReference type="Gene3D" id="1.20.120.140">
    <property type="entry name" value="Signal recognition particle SRP54, nucleotide-binding domain"/>
    <property type="match status" value="1"/>
</dbReference>
<dbReference type="CDD" id="cd18539">
    <property type="entry name" value="SRP_G"/>
    <property type="match status" value="1"/>
</dbReference>
<dbReference type="SUPFAM" id="SSF47446">
    <property type="entry name" value="Signal peptide-binding domain"/>
    <property type="match status" value="1"/>
</dbReference>
<dbReference type="InterPro" id="IPR027417">
    <property type="entry name" value="P-loop_NTPase"/>
</dbReference>
<dbReference type="PANTHER" id="PTHR11564">
    <property type="entry name" value="SIGNAL RECOGNITION PARTICLE 54K PROTEIN SRP54"/>
    <property type="match status" value="1"/>
</dbReference>
<feature type="compositionally biased region" description="Basic residues" evidence="10">
    <location>
        <begin position="484"/>
        <end position="500"/>
    </location>
</feature>
<comment type="function">
    <text evidence="9">Involved in targeting and insertion of nascent membrane proteins into the cytoplasmic membrane. Binds to the hydrophobic signal sequence of the ribosome-nascent chain (RNC) as it emerges from the ribosomes. The SRP-RNC complex is then targeted to the cytoplasmic membrane where it interacts with the SRP receptor FtsY.</text>
</comment>
<dbReference type="Pfam" id="PF02881">
    <property type="entry name" value="SRP54_N"/>
    <property type="match status" value="1"/>
</dbReference>
<feature type="binding site" evidence="9">
    <location>
        <begin position="250"/>
        <end position="253"/>
    </location>
    <ligand>
        <name>GTP</name>
        <dbReference type="ChEBI" id="CHEBI:37565"/>
    </ligand>
</feature>
<dbReference type="InterPro" id="IPR004780">
    <property type="entry name" value="SRP"/>
</dbReference>
<dbReference type="FunFam" id="3.40.50.300:FF:000022">
    <property type="entry name" value="Signal recognition particle 54 kDa subunit"/>
    <property type="match status" value="1"/>
</dbReference>
<keyword evidence="3 9" id="KW-0378">Hydrolase</keyword>
<evidence type="ECO:0000256" key="8">
    <source>
        <dbReference type="ARBA" id="ARBA00048027"/>
    </source>
</evidence>
<proteinExistence type="inferred from homology"/>
<dbReference type="NCBIfam" id="TIGR00959">
    <property type="entry name" value="ffh"/>
    <property type="match status" value="1"/>
</dbReference>
<keyword evidence="2 9" id="KW-0547">Nucleotide-binding</keyword>
<accession>A0AA43RLS6</accession>
<evidence type="ECO:0000256" key="7">
    <source>
        <dbReference type="ARBA" id="ARBA00023274"/>
    </source>
</evidence>
<feature type="compositionally biased region" description="Gly residues" evidence="10">
    <location>
        <begin position="464"/>
        <end position="473"/>
    </location>
</feature>
<dbReference type="PANTHER" id="PTHR11564:SF5">
    <property type="entry name" value="SIGNAL RECOGNITION PARTICLE SUBUNIT SRP54"/>
    <property type="match status" value="1"/>
</dbReference>
<dbReference type="SMART" id="SM00963">
    <property type="entry name" value="SRP54_N"/>
    <property type="match status" value="1"/>
</dbReference>
<keyword evidence="5 9" id="KW-0342">GTP-binding</keyword>
<evidence type="ECO:0000313" key="12">
    <source>
        <dbReference type="EMBL" id="MDO5456879.1"/>
    </source>
</evidence>
<dbReference type="GO" id="GO:0008312">
    <property type="term" value="F:7S RNA binding"/>
    <property type="evidence" value="ECO:0007669"/>
    <property type="project" value="InterPro"/>
</dbReference>
<dbReference type="SMART" id="SM00382">
    <property type="entry name" value="AAA"/>
    <property type="match status" value="1"/>
</dbReference>
<keyword evidence="4 9" id="KW-0694">RNA-binding</keyword>
<evidence type="ECO:0000256" key="6">
    <source>
        <dbReference type="ARBA" id="ARBA00023135"/>
    </source>
</evidence>
<dbReference type="Proteomes" id="UP001171751">
    <property type="component" value="Unassembled WGS sequence"/>
</dbReference>
<comment type="domain">
    <text evidence="9">Composed of three domains: the N-terminal N domain, which is responsible for interactions with the ribosome, the central G domain, which binds GTP, and the C-terminal M domain, which binds the RNA and the signal sequence of the RNC.</text>
</comment>
<dbReference type="InterPro" id="IPR022941">
    <property type="entry name" value="SRP54"/>
</dbReference>
<evidence type="ECO:0000256" key="4">
    <source>
        <dbReference type="ARBA" id="ARBA00022884"/>
    </source>
</evidence>
<dbReference type="Gene3D" id="1.10.260.30">
    <property type="entry name" value="Signal recognition particle, SRP54 subunit, M-domain"/>
    <property type="match status" value="1"/>
</dbReference>
<dbReference type="InterPro" id="IPR013822">
    <property type="entry name" value="Signal_recog_particl_SRP54_hlx"/>
</dbReference>
<dbReference type="SMART" id="SM00962">
    <property type="entry name" value="SRP54"/>
    <property type="match status" value="1"/>
</dbReference>
<protein>
    <recommendedName>
        <fullName evidence="9">Signal recognition particle protein</fullName>
        <ecNumber evidence="9">3.6.5.4</ecNumber>
    </recommendedName>
    <alternativeName>
        <fullName evidence="9">Fifty-four homolog</fullName>
    </alternativeName>
</protein>
<dbReference type="GO" id="GO:0005525">
    <property type="term" value="F:GTP binding"/>
    <property type="evidence" value="ECO:0007669"/>
    <property type="project" value="UniProtKB-UniRule"/>
</dbReference>
<dbReference type="Gene3D" id="3.40.50.300">
    <property type="entry name" value="P-loop containing nucleotide triphosphate hydrolases"/>
    <property type="match status" value="1"/>
</dbReference>
<feature type="region of interest" description="Disordered" evidence="10">
    <location>
        <begin position="450"/>
        <end position="500"/>
    </location>
</feature>
<keyword evidence="6 9" id="KW-0733">Signal recognition particle</keyword>
<evidence type="ECO:0000256" key="1">
    <source>
        <dbReference type="ARBA" id="ARBA00005450"/>
    </source>
</evidence>
<dbReference type="GO" id="GO:0048500">
    <property type="term" value="C:signal recognition particle"/>
    <property type="evidence" value="ECO:0007669"/>
    <property type="project" value="UniProtKB-UniRule"/>
</dbReference>
<dbReference type="AlphaFoldDB" id="A0AA43RLS6"/>
<evidence type="ECO:0000259" key="11">
    <source>
        <dbReference type="PROSITE" id="PS00300"/>
    </source>
</evidence>
<dbReference type="InterPro" id="IPR000897">
    <property type="entry name" value="SRP54_GTPase_dom"/>
</dbReference>
<feature type="domain" description="SRP54-type proteins GTP-binding" evidence="11">
    <location>
        <begin position="271"/>
        <end position="284"/>
    </location>
</feature>
<feature type="binding site" evidence="9">
    <location>
        <begin position="192"/>
        <end position="196"/>
    </location>
    <ligand>
        <name>GTP</name>
        <dbReference type="ChEBI" id="CHEBI:37565"/>
    </ligand>
</feature>
<evidence type="ECO:0000313" key="13">
    <source>
        <dbReference type="Proteomes" id="UP001171751"/>
    </source>
</evidence>
<evidence type="ECO:0000256" key="10">
    <source>
        <dbReference type="SAM" id="MobiDB-lite"/>
    </source>
</evidence>
<keyword evidence="9" id="KW-0963">Cytoplasm</keyword>
<keyword evidence="7 9" id="KW-0687">Ribonucleoprotein</keyword>
<gene>
    <name evidence="9 12" type="primary">ffh</name>
    <name evidence="12" type="ORF">Q4F26_00905</name>
</gene>